<organism evidence="2 3">
    <name type="scientific">Popillia japonica</name>
    <name type="common">Japanese beetle</name>
    <dbReference type="NCBI Taxonomy" id="7064"/>
    <lineage>
        <taxon>Eukaryota</taxon>
        <taxon>Metazoa</taxon>
        <taxon>Ecdysozoa</taxon>
        <taxon>Arthropoda</taxon>
        <taxon>Hexapoda</taxon>
        <taxon>Insecta</taxon>
        <taxon>Pterygota</taxon>
        <taxon>Neoptera</taxon>
        <taxon>Endopterygota</taxon>
        <taxon>Coleoptera</taxon>
        <taxon>Polyphaga</taxon>
        <taxon>Scarabaeiformia</taxon>
        <taxon>Scarabaeidae</taxon>
        <taxon>Rutelinae</taxon>
        <taxon>Popillia</taxon>
    </lineage>
</organism>
<reference evidence="2 3" key="1">
    <citation type="journal article" date="2024" name="BMC Genomics">
        <title>De novo assembly and annotation of Popillia japonica's genome with initial clues to its potential as an invasive pest.</title>
        <authorList>
            <person name="Cucini C."/>
            <person name="Boschi S."/>
            <person name="Funari R."/>
            <person name="Cardaioli E."/>
            <person name="Iannotti N."/>
            <person name="Marturano G."/>
            <person name="Paoli F."/>
            <person name="Bruttini M."/>
            <person name="Carapelli A."/>
            <person name="Frati F."/>
            <person name="Nardi F."/>
        </authorList>
    </citation>
    <scope>NUCLEOTIDE SEQUENCE [LARGE SCALE GENOMIC DNA]</scope>
    <source>
        <strain evidence="2">DMR45628</strain>
    </source>
</reference>
<proteinExistence type="predicted"/>
<evidence type="ECO:0000313" key="3">
    <source>
        <dbReference type="Proteomes" id="UP001458880"/>
    </source>
</evidence>
<sequence length="83" mass="9392">MAIANNAHAGVVDNSQLSVLHHHNSSNSSENAERALPKPMKTTTYKQDQVPKIDSVEVGEHKLLQKICEPLFFWPKLQDRPKF</sequence>
<dbReference type="AlphaFoldDB" id="A0AAW1JW89"/>
<comment type="caution">
    <text evidence="2">The sequence shown here is derived from an EMBL/GenBank/DDBJ whole genome shotgun (WGS) entry which is preliminary data.</text>
</comment>
<feature type="region of interest" description="Disordered" evidence="1">
    <location>
        <begin position="1"/>
        <end position="48"/>
    </location>
</feature>
<protein>
    <submittedName>
        <fullName evidence="2">Uncharacterized protein</fullName>
    </submittedName>
</protein>
<keyword evidence="3" id="KW-1185">Reference proteome</keyword>
<gene>
    <name evidence="2" type="ORF">QE152_g27234</name>
</gene>
<dbReference type="Proteomes" id="UP001458880">
    <property type="component" value="Unassembled WGS sequence"/>
</dbReference>
<dbReference type="EMBL" id="JASPKY010000331">
    <property type="protein sequence ID" value="KAK9708368.1"/>
    <property type="molecule type" value="Genomic_DNA"/>
</dbReference>
<evidence type="ECO:0000256" key="1">
    <source>
        <dbReference type="SAM" id="MobiDB-lite"/>
    </source>
</evidence>
<feature type="compositionally biased region" description="Low complexity" evidence="1">
    <location>
        <begin position="14"/>
        <end position="29"/>
    </location>
</feature>
<evidence type="ECO:0000313" key="2">
    <source>
        <dbReference type="EMBL" id="KAK9708368.1"/>
    </source>
</evidence>
<name>A0AAW1JW89_POPJA</name>
<accession>A0AAW1JW89</accession>